<dbReference type="InterPro" id="IPR012131">
    <property type="entry name" value="Hstdl_DH"/>
</dbReference>
<dbReference type="OrthoDB" id="9805269at2"/>
<keyword evidence="4 5" id="KW-0560">Oxidoreductase</keyword>
<feature type="binding site" evidence="5 8">
    <location>
        <position position="439"/>
    </location>
    <ligand>
        <name>substrate</name>
    </ligand>
</feature>
<dbReference type="InterPro" id="IPR016161">
    <property type="entry name" value="Ald_DH/histidinol_DH"/>
</dbReference>
<feature type="binding site" evidence="5 9">
    <location>
        <position position="282"/>
    </location>
    <ligand>
        <name>Zn(2+)</name>
        <dbReference type="ChEBI" id="CHEBI:29105"/>
    </ligand>
</feature>
<evidence type="ECO:0000256" key="2">
    <source>
        <dbReference type="ARBA" id="ARBA00022723"/>
    </source>
</evidence>
<accession>A0A517MYW9</accession>
<comment type="cofactor">
    <cofactor evidence="5 9">
        <name>Zn(2+)</name>
        <dbReference type="ChEBI" id="CHEBI:29105"/>
    </cofactor>
    <text evidence="5 9">Binds 1 zinc ion per subunit.</text>
</comment>
<feature type="binding site" evidence="5 8">
    <location>
        <position position="380"/>
    </location>
    <ligand>
        <name>substrate</name>
    </ligand>
</feature>
<dbReference type="Proteomes" id="UP000319852">
    <property type="component" value="Chromosome"/>
</dbReference>
<comment type="catalytic activity">
    <reaction evidence="5">
        <text>L-histidinol + 2 NAD(+) + H2O = L-histidine + 2 NADH + 3 H(+)</text>
        <dbReference type="Rhea" id="RHEA:20641"/>
        <dbReference type="ChEBI" id="CHEBI:15377"/>
        <dbReference type="ChEBI" id="CHEBI:15378"/>
        <dbReference type="ChEBI" id="CHEBI:57540"/>
        <dbReference type="ChEBI" id="CHEBI:57595"/>
        <dbReference type="ChEBI" id="CHEBI:57699"/>
        <dbReference type="ChEBI" id="CHEBI:57945"/>
        <dbReference type="EC" id="1.1.1.23"/>
    </reaction>
</comment>
<dbReference type="CDD" id="cd06572">
    <property type="entry name" value="Histidinol_dh"/>
    <property type="match status" value="1"/>
</dbReference>
<feature type="binding site" evidence="5 8">
    <location>
        <position position="282"/>
    </location>
    <ligand>
        <name>substrate</name>
    </ligand>
</feature>
<comment type="function">
    <text evidence="5">Catalyzes the sequential NAD-dependent oxidations of L-histidinol to L-histidinaldehyde and then to L-histidine.</text>
</comment>
<dbReference type="HAMAP" id="MF_01024">
    <property type="entry name" value="HisD"/>
    <property type="match status" value="1"/>
</dbReference>
<dbReference type="GO" id="GO:0005829">
    <property type="term" value="C:cytosol"/>
    <property type="evidence" value="ECO:0007669"/>
    <property type="project" value="TreeGrafter"/>
</dbReference>
<comment type="pathway">
    <text evidence="5">Amino-acid biosynthesis; L-histidine biosynthesis; L-histidine from 5-phospho-alpha-D-ribose 1-diphosphate: step 9/9.</text>
</comment>
<dbReference type="GO" id="GO:0051287">
    <property type="term" value="F:NAD binding"/>
    <property type="evidence" value="ECO:0007669"/>
    <property type="project" value="InterPro"/>
</dbReference>
<keyword evidence="5" id="KW-0028">Amino-acid biosynthesis</keyword>
<dbReference type="PRINTS" id="PR00083">
    <property type="entry name" value="HOLDHDRGNASE"/>
</dbReference>
<feature type="binding site" evidence="5 9">
    <location>
        <position position="380"/>
    </location>
    <ligand>
        <name>Zn(2+)</name>
        <dbReference type="ChEBI" id="CHEBI:29105"/>
    </ligand>
</feature>
<evidence type="ECO:0000256" key="6">
    <source>
        <dbReference type="PIRNR" id="PIRNR000099"/>
    </source>
</evidence>
<keyword evidence="12" id="KW-1185">Reference proteome</keyword>
<organism evidence="11 12">
    <name type="scientific">Adhaeretor mobilis</name>
    <dbReference type="NCBI Taxonomy" id="1930276"/>
    <lineage>
        <taxon>Bacteria</taxon>
        <taxon>Pseudomonadati</taxon>
        <taxon>Planctomycetota</taxon>
        <taxon>Planctomycetia</taxon>
        <taxon>Pirellulales</taxon>
        <taxon>Lacipirellulaceae</taxon>
        <taxon>Adhaeretor</taxon>
    </lineage>
</organism>
<evidence type="ECO:0000256" key="10">
    <source>
        <dbReference type="RuleBase" id="RU004175"/>
    </source>
</evidence>
<keyword evidence="5" id="KW-0520">NAD</keyword>
<dbReference type="FunFam" id="3.40.50.1980:FF:000001">
    <property type="entry name" value="Histidinol dehydrogenase"/>
    <property type="match status" value="1"/>
</dbReference>
<dbReference type="PROSITE" id="PS00611">
    <property type="entry name" value="HISOL_DEHYDROGENASE"/>
    <property type="match status" value="1"/>
</dbReference>
<evidence type="ECO:0000256" key="9">
    <source>
        <dbReference type="PIRSR" id="PIRSR000099-4"/>
    </source>
</evidence>
<evidence type="ECO:0000256" key="8">
    <source>
        <dbReference type="PIRSR" id="PIRSR000099-3"/>
    </source>
</evidence>
<dbReference type="EC" id="1.1.1.23" evidence="5"/>
<gene>
    <name evidence="5 11" type="primary">hisD</name>
    <name evidence="11" type="ORF">HG15A2_34210</name>
</gene>
<dbReference type="GO" id="GO:0004399">
    <property type="term" value="F:histidinol dehydrogenase activity"/>
    <property type="evidence" value="ECO:0007669"/>
    <property type="project" value="UniProtKB-UniRule"/>
</dbReference>
<dbReference type="GO" id="GO:0000105">
    <property type="term" value="P:L-histidine biosynthetic process"/>
    <property type="evidence" value="ECO:0007669"/>
    <property type="project" value="UniProtKB-UniRule"/>
</dbReference>
<dbReference type="Gene3D" id="3.40.50.1980">
    <property type="entry name" value="Nitrogenase molybdenum iron protein domain"/>
    <property type="match status" value="2"/>
</dbReference>
<dbReference type="KEGG" id="amob:HG15A2_34210"/>
<dbReference type="EMBL" id="CP036263">
    <property type="protein sequence ID" value="QDT00086.1"/>
    <property type="molecule type" value="Genomic_DNA"/>
</dbReference>
<feature type="binding site" evidence="5 8">
    <location>
        <position position="347"/>
    </location>
    <ligand>
        <name>substrate</name>
    </ligand>
</feature>
<dbReference type="SUPFAM" id="SSF53720">
    <property type="entry name" value="ALDH-like"/>
    <property type="match status" value="1"/>
</dbReference>
<dbReference type="InterPro" id="IPR001692">
    <property type="entry name" value="Histidinol_DH_CS"/>
</dbReference>
<feature type="binding site" evidence="5 8">
    <location>
        <position position="279"/>
    </location>
    <ligand>
        <name>substrate</name>
    </ligand>
</feature>
<dbReference type="PANTHER" id="PTHR21256">
    <property type="entry name" value="HISTIDINOL DEHYDROGENASE HDH"/>
    <property type="match status" value="1"/>
</dbReference>
<feature type="binding site" evidence="5 8">
    <location>
        <position position="434"/>
    </location>
    <ligand>
        <name>substrate</name>
    </ligand>
</feature>
<keyword evidence="2 5" id="KW-0479">Metal-binding</keyword>
<comment type="caution">
    <text evidence="5">Lacks conserved residue(s) required for the propagation of feature annotation.</text>
</comment>
<keyword evidence="5" id="KW-0368">Histidine biosynthesis</keyword>
<evidence type="ECO:0000313" key="12">
    <source>
        <dbReference type="Proteomes" id="UP000319852"/>
    </source>
</evidence>
<dbReference type="Pfam" id="PF00815">
    <property type="entry name" value="Histidinol_dh"/>
    <property type="match status" value="1"/>
</dbReference>
<dbReference type="NCBIfam" id="TIGR00069">
    <property type="entry name" value="hisD"/>
    <property type="match status" value="1"/>
</dbReference>
<sequence length="452" mass="47918">MNIERIDTSEPTSGEQIAALRAKLAPEGNVVSEAGRQKTIEVFGEPLSPVEVVERICGDVRDRGLAAVLEYTSKLDGKDLSDSQLRVSGDALEAAHRGADPQLLAAVRRIRENVLRFQEAILHQDVTIDVPGGGFLTQRYLPLKRIGVCVPGGAAAYPSTVIMTAVPAQAAGVEQIAVVAPPTEFGSYNDDLLATCHELGITEVYRMGGAQAVAALAYGVEGVPAVDKIVGPGNLFVALAKKHVFGDVDIDSIAGPSEVIVIADDTAKADYLAADMLAQAEHSPGSSIFITWHAPLIDEVMNELNRQRQTLSRGELAQQALESFGALILVQDRAEAADLANELATEHLHLQCDDAEDLLAEIRYAGAVFVGPYSPVAVGDYAAGPSHVLPTGATARFASGLSSNDFLRSNSVIHFTRDSLNSVAADVKTLAEKEGFTAHAESVAIRLRAENL</sequence>
<evidence type="ECO:0000256" key="7">
    <source>
        <dbReference type="PIRSR" id="PIRSR000099-1"/>
    </source>
</evidence>
<feature type="binding site" evidence="5 9">
    <location>
        <position position="279"/>
    </location>
    <ligand>
        <name>Zn(2+)</name>
        <dbReference type="ChEBI" id="CHEBI:29105"/>
    </ligand>
</feature>
<dbReference type="RefSeq" id="WP_145061335.1">
    <property type="nucleotide sequence ID" value="NZ_CP036263.1"/>
</dbReference>
<name>A0A517MYW9_9BACT</name>
<dbReference type="Gene3D" id="1.20.5.1300">
    <property type="match status" value="1"/>
</dbReference>
<feature type="binding site" evidence="5 9">
    <location>
        <position position="439"/>
    </location>
    <ligand>
        <name>Zn(2+)</name>
        <dbReference type="ChEBI" id="CHEBI:29105"/>
    </ligand>
</feature>
<feature type="active site" description="Proton acceptor" evidence="5 7">
    <location>
        <position position="346"/>
    </location>
</feature>
<comment type="similarity">
    <text evidence="1 5 6 10">Belongs to the histidinol dehydrogenase family.</text>
</comment>
<dbReference type="PIRSF" id="PIRSF000099">
    <property type="entry name" value="Histidinol_dh"/>
    <property type="match status" value="1"/>
</dbReference>
<dbReference type="GO" id="GO:0008270">
    <property type="term" value="F:zinc ion binding"/>
    <property type="evidence" value="ECO:0007669"/>
    <property type="project" value="UniProtKB-UniRule"/>
</dbReference>
<dbReference type="PANTHER" id="PTHR21256:SF2">
    <property type="entry name" value="HISTIDINE BIOSYNTHESIS TRIFUNCTIONAL PROTEIN"/>
    <property type="match status" value="1"/>
</dbReference>
<dbReference type="AlphaFoldDB" id="A0A517MYW9"/>
<evidence type="ECO:0000256" key="5">
    <source>
        <dbReference type="HAMAP-Rule" id="MF_01024"/>
    </source>
</evidence>
<dbReference type="InterPro" id="IPR022695">
    <property type="entry name" value="Histidinol_DH_monofunct"/>
</dbReference>
<evidence type="ECO:0000256" key="3">
    <source>
        <dbReference type="ARBA" id="ARBA00022833"/>
    </source>
</evidence>
<feature type="binding site" evidence="5 8">
    <location>
        <position position="257"/>
    </location>
    <ligand>
        <name>substrate</name>
    </ligand>
</feature>
<protein>
    <recommendedName>
        <fullName evidence="5">Histidinol dehydrogenase</fullName>
        <shortName evidence="5">HDH</shortName>
        <ecNumber evidence="5">1.1.1.23</ecNumber>
    </recommendedName>
</protein>
<reference evidence="11 12" key="1">
    <citation type="submission" date="2019-02" db="EMBL/GenBank/DDBJ databases">
        <title>Deep-cultivation of Planctomycetes and their phenomic and genomic characterization uncovers novel biology.</title>
        <authorList>
            <person name="Wiegand S."/>
            <person name="Jogler M."/>
            <person name="Boedeker C."/>
            <person name="Pinto D."/>
            <person name="Vollmers J."/>
            <person name="Rivas-Marin E."/>
            <person name="Kohn T."/>
            <person name="Peeters S.H."/>
            <person name="Heuer A."/>
            <person name="Rast P."/>
            <person name="Oberbeckmann S."/>
            <person name="Bunk B."/>
            <person name="Jeske O."/>
            <person name="Meyerdierks A."/>
            <person name="Storesund J.E."/>
            <person name="Kallscheuer N."/>
            <person name="Luecker S."/>
            <person name="Lage O.M."/>
            <person name="Pohl T."/>
            <person name="Merkel B.J."/>
            <person name="Hornburger P."/>
            <person name="Mueller R.-W."/>
            <person name="Bruemmer F."/>
            <person name="Labrenz M."/>
            <person name="Spormann A.M."/>
            <person name="Op den Camp H."/>
            <person name="Overmann J."/>
            <person name="Amann R."/>
            <person name="Jetten M.S.M."/>
            <person name="Mascher T."/>
            <person name="Medema M.H."/>
            <person name="Devos D.P."/>
            <person name="Kaster A.-K."/>
            <person name="Ovreas L."/>
            <person name="Rohde M."/>
            <person name="Galperin M.Y."/>
            <person name="Jogler C."/>
        </authorList>
    </citation>
    <scope>NUCLEOTIDE SEQUENCE [LARGE SCALE GENOMIC DNA]</scope>
    <source>
        <strain evidence="11 12">HG15A2</strain>
    </source>
</reference>
<dbReference type="UniPathway" id="UPA00031">
    <property type="reaction ID" value="UER00014"/>
</dbReference>
<evidence type="ECO:0000256" key="1">
    <source>
        <dbReference type="ARBA" id="ARBA00010178"/>
    </source>
</evidence>
<feature type="active site" description="Proton acceptor" evidence="5 7">
    <location>
        <position position="347"/>
    </location>
</feature>
<keyword evidence="3 5" id="KW-0862">Zinc</keyword>
<evidence type="ECO:0000313" key="11">
    <source>
        <dbReference type="EMBL" id="QDT00086.1"/>
    </source>
</evidence>
<evidence type="ECO:0000256" key="4">
    <source>
        <dbReference type="ARBA" id="ARBA00023002"/>
    </source>
</evidence>
<proteinExistence type="inferred from homology"/>